<reference evidence="1" key="1">
    <citation type="submission" date="2021-06" db="EMBL/GenBank/DDBJ databases">
        <authorList>
            <person name="Kallberg Y."/>
            <person name="Tangrot J."/>
            <person name="Rosling A."/>
        </authorList>
    </citation>
    <scope>NUCLEOTIDE SEQUENCE</scope>
    <source>
        <strain evidence="1">IL203A</strain>
    </source>
</reference>
<protein>
    <submittedName>
        <fullName evidence="1">16980_t:CDS:1</fullName>
    </submittedName>
</protein>
<dbReference type="EMBL" id="CAJVPU010047339">
    <property type="protein sequence ID" value="CAG8753458.1"/>
    <property type="molecule type" value="Genomic_DNA"/>
</dbReference>
<sequence length="84" mass="9698">MVIKSFVTTYLKKTCNERFISQIKRYITSYQYSTQIRSERSILSKPNKWEAIIGLEVHAQLNSKTKLFSSSSTSFNEPVNTNVS</sequence>
<evidence type="ECO:0000313" key="2">
    <source>
        <dbReference type="Proteomes" id="UP000789702"/>
    </source>
</evidence>
<comment type="caution">
    <text evidence="1">The sequence shown here is derived from an EMBL/GenBank/DDBJ whole genome shotgun (WGS) entry which is preliminary data.</text>
</comment>
<evidence type="ECO:0000313" key="1">
    <source>
        <dbReference type="EMBL" id="CAG8753458.1"/>
    </source>
</evidence>
<accession>A0ACA9QJC2</accession>
<organism evidence="1 2">
    <name type="scientific">Dentiscutata heterogama</name>
    <dbReference type="NCBI Taxonomy" id="1316150"/>
    <lineage>
        <taxon>Eukaryota</taxon>
        <taxon>Fungi</taxon>
        <taxon>Fungi incertae sedis</taxon>
        <taxon>Mucoromycota</taxon>
        <taxon>Glomeromycotina</taxon>
        <taxon>Glomeromycetes</taxon>
        <taxon>Diversisporales</taxon>
        <taxon>Gigasporaceae</taxon>
        <taxon>Dentiscutata</taxon>
    </lineage>
</organism>
<gene>
    <name evidence="1" type="ORF">DHETER_LOCUS14790</name>
</gene>
<dbReference type="Proteomes" id="UP000789702">
    <property type="component" value="Unassembled WGS sequence"/>
</dbReference>
<keyword evidence="2" id="KW-1185">Reference proteome</keyword>
<feature type="non-terminal residue" evidence="1">
    <location>
        <position position="84"/>
    </location>
</feature>
<name>A0ACA9QJC2_9GLOM</name>
<proteinExistence type="predicted"/>